<reference evidence="2" key="2">
    <citation type="journal article" date="2017" name="J. Med. Entomol.">
        <title>Transcriptome Analysis of the Triatoma infestans (Hemiptera: Reduviidae) Integument.</title>
        <authorList>
            <person name="Calderon-Fernandez G.M."/>
            <person name="Moriconi D.E."/>
            <person name="Dulbecco A.B."/>
            <person name="Juarez M.P."/>
        </authorList>
    </citation>
    <scope>NUCLEOTIDE SEQUENCE</scope>
    <source>
        <strain evidence="2">Int1</strain>
        <tissue evidence="2">Integument</tissue>
    </source>
</reference>
<keyword evidence="1" id="KW-1133">Transmembrane helix</keyword>
<reference evidence="2" key="1">
    <citation type="submission" date="2016-04" db="EMBL/GenBank/DDBJ databases">
        <authorList>
            <person name="Calderon-Fernandez G.M.Sr."/>
        </authorList>
    </citation>
    <scope>NUCLEOTIDE SEQUENCE</scope>
    <source>
        <strain evidence="2">Int1</strain>
        <tissue evidence="2">Integument</tissue>
    </source>
</reference>
<keyword evidence="1" id="KW-0812">Transmembrane</keyword>
<protein>
    <submittedName>
        <fullName evidence="2">Uncharacterized protein</fullName>
    </submittedName>
</protein>
<sequence length="70" mass="8084">MLLSVSFIFLNVAFKCGINLDYVGLVLQLRTISKFLLINCIDFLLSSVQKLGILFLLLWFLKCNKLQSHY</sequence>
<keyword evidence="1" id="KW-0472">Membrane</keyword>
<proteinExistence type="predicted"/>
<name>A0A161M4F8_TRIIF</name>
<dbReference type="EMBL" id="GEMB01004149">
    <property type="protein sequence ID" value="JAR99114.1"/>
    <property type="molecule type" value="Transcribed_RNA"/>
</dbReference>
<organism evidence="2">
    <name type="scientific">Triatoma infestans</name>
    <name type="common">Assassin bug</name>
    <dbReference type="NCBI Taxonomy" id="30076"/>
    <lineage>
        <taxon>Eukaryota</taxon>
        <taxon>Metazoa</taxon>
        <taxon>Ecdysozoa</taxon>
        <taxon>Arthropoda</taxon>
        <taxon>Hexapoda</taxon>
        <taxon>Insecta</taxon>
        <taxon>Pterygota</taxon>
        <taxon>Neoptera</taxon>
        <taxon>Paraneoptera</taxon>
        <taxon>Hemiptera</taxon>
        <taxon>Heteroptera</taxon>
        <taxon>Panheteroptera</taxon>
        <taxon>Cimicomorpha</taxon>
        <taxon>Reduviidae</taxon>
        <taxon>Triatominae</taxon>
        <taxon>Triatoma</taxon>
    </lineage>
</organism>
<accession>A0A161M4F8</accession>
<evidence type="ECO:0000256" key="1">
    <source>
        <dbReference type="SAM" id="Phobius"/>
    </source>
</evidence>
<feature type="transmembrane region" description="Helical" evidence="1">
    <location>
        <begin position="35"/>
        <end position="61"/>
    </location>
</feature>
<dbReference type="AlphaFoldDB" id="A0A161M4F8"/>
<evidence type="ECO:0000313" key="2">
    <source>
        <dbReference type="EMBL" id="JAR99114.1"/>
    </source>
</evidence>